<gene>
    <name evidence="2" type="ORF">VC83_00668</name>
</gene>
<dbReference type="InterPro" id="IPR023214">
    <property type="entry name" value="HAD_sf"/>
</dbReference>
<dbReference type="InterPro" id="IPR036412">
    <property type="entry name" value="HAD-like_sf"/>
</dbReference>
<dbReference type="PANTHER" id="PTHR28181">
    <property type="entry name" value="UPF0655 PROTEIN YCR015C"/>
    <property type="match status" value="1"/>
</dbReference>
<dbReference type="RefSeq" id="XP_024328719.1">
    <property type="nucleotide sequence ID" value="XM_024464355.1"/>
</dbReference>
<dbReference type="EMBL" id="KV441386">
    <property type="protein sequence ID" value="OAF63451.1"/>
    <property type="molecule type" value="Genomic_DNA"/>
</dbReference>
<dbReference type="VEuPathDB" id="FungiDB:GMDG_06487"/>
<sequence>MGSSTPAQLPAMATSPRHIFFTDFDGTITSRDSNDYMTDNLGFGQPPRLALNRQVLANEITFRSAFKQMLDSIPTPFDQCTNILLERIELDPGFRAFYDWAKANNVPIVILSGGMTPIIRALLDKLLDEDSSWMQIVSNEVGARPGKSINEEKGWEIVFHDETGFGHDKSSTIRPYAALPADQRPTMFYAGDGVSDLSAAKETDLLFAKKGHDLVTYCVKQHVPFYEFEDWTTILTQVQSIVSGAKSVKQVSAEGVEAFTAALKA</sequence>
<protein>
    <recommendedName>
        <fullName evidence="3">Phosphoserine phosphatase</fullName>
    </recommendedName>
</protein>
<proteinExistence type="predicted"/>
<dbReference type="NCBIfam" id="TIGR01488">
    <property type="entry name" value="HAD-SF-IB"/>
    <property type="match status" value="1"/>
</dbReference>
<dbReference type="Gene3D" id="3.90.1470.20">
    <property type="match status" value="1"/>
</dbReference>
<name>A0A177APX4_9PEZI</name>
<organism evidence="2">
    <name type="scientific">Pseudogymnoascus destructans</name>
    <dbReference type="NCBI Taxonomy" id="655981"/>
    <lineage>
        <taxon>Eukaryota</taxon>
        <taxon>Fungi</taxon>
        <taxon>Dikarya</taxon>
        <taxon>Ascomycota</taxon>
        <taxon>Pezizomycotina</taxon>
        <taxon>Leotiomycetes</taxon>
        <taxon>Thelebolales</taxon>
        <taxon>Thelebolaceae</taxon>
        <taxon>Pseudogymnoascus</taxon>
    </lineage>
</organism>
<dbReference type="eggNOG" id="ENOG502QRU0">
    <property type="taxonomic scope" value="Eukaryota"/>
</dbReference>
<evidence type="ECO:0008006" key="3">
    <source>
        <dbReference type="Google" id="ProtNLM"/>
    </source>
</evidence>
<dbReference type="AlphaFoldDB" id="A0A177APX4"/>
<dbReference type="Gene3D" id="3.40.50.1000">
    <property type="entry name" value="HAD superfamily/HAD-like"/>
    <property type="match status" value="1"/>
</dbReference>
<dbReference type="InterPro" id="IPR050849">
    <property type="entry name" value="HAD-like_hydrolase_phosphatase"/>
</dbReference>
<dbReference type="OrthoDB" id="10014216at2759"/>
<dbReference type="PANTHER" id="PTHR28181:SF2">
    <property type="entry name" value="PHOSPHORIC MONOESTER HYDROLASE"/>
    <property type="match status" value="1"/>
</dbReference>
<reference evidence="2" key="1">
    <citation type="submission" date="2016-03" db="EMBL/GenBank/DDBJ databases">
        <title>Updated assembly of Pseudogymnoascus destructans, the fungus causing white-nose syndrome of bats.</title>
        <authorList>
            <person name="Palmer J.M."/>
            <person name="Drees K.P."/>
            <person name="Foster J.T."/>
            <person name="Lindner D.L."/>
        </authorList>
    </citation>
    <scope>NUCLEOTIDE SEQUENCE [LARGE SCALE GENOMIC DNA]</scope>
    <source>
        <strain evidence="2">20631-21</strain>
    </source>
</reference>
<accession>A0A177APX4</accession>
<dbReference type="Pfam" id="PF12710">
    <property type="entry name" value="HAD"/>
    <property type="match status" value="1"/>
</dbReference>
<dbReference type="InterPro" id="IPR006384">
    <property type="entry name" value="HAD_hydro_PyrdxlP_Pase-like"/>
</dbReference>
<dbReference type="NCBIfam" id="TIGR01489">
    <property type="entry name" value="DKMTPPase-SF"/>
    <property type="match status" value="1"/>
</dbReference>
<keyword evidence="1" id="KW-0378">Hydrolase</keyword>
<evidence type="ECO:0000313" key="2">
    <source>
        <dbReference type="EMBL" id="OAF63451.1"/>
    </source>
</evidence>
<dbReference type="GeneID" id="36283761"/>
<dbReference type="GO" id="GO:0016791">
    <property type="term" value="F:phosphatase activity"/>
    <property type="evidence" value="ECO:0007669"/>
    <property type="project" value="InterPro"/>
</dbReference>
<evidence type="ECO:0000256" key="1">
    <source>
        <dbReference type="ARBA" id="ARBA00022801"/>
    </source>
</evidence>
<dbReference type="SUPFAM" id="SSF56784">
    <property type="entry name" value="HAD-like"/>
    <property type="match status" value="1"/>
</dbReference>
<dbReference type="Proteomes" id="UP000077154">
    <property type="component" value="Unassembled WGS sequence"/>
</dbReference>